<reference evidence="1" key="1">
    <citation type="journal article" date="2020" name="Nature">
        <title>Giant virus diversity and host interactions through global metagenomics.</title>
        <authorList>
            <person name="Schulz F."/>
            <person name="Roux S."/>
            <person name="Paez-Espino D."/>
            <person name="Jungbluth S."/>
            <person name="Walsh D.A."/>
            <person name="Denef V.J."/>
            <person name="McMahon K.D."/>
            <person name="Konstantinidis K.T."/>
            <person name="Eloe-Fadrosh E.A."/>
            <person name="Kyrpides N.C."/>
            <person name="Woyke T."/>
        </authorList>
    </citation>
    <scope>NUCLEOTIDE SEQUENCE</scope>
    <source>
        <strain evidence="1">GVMAG-S-1035118-87</strain>
    </source>
</reference>
<accession>A0A6C0AH26</accession>
<protein>
    <submittedName>
        <fullName evidence="1">Uncharacterized protein</fullName>
    </submittedName>
</protein>
<dbReference type="PROSITE" id="PS51257">
    <property type="entry name" value="PROKAR_LIPOPROTEIN"/>
    <property type="match status" value="1"/>
</dbReference>
<dbReference type="EMBL" id="MN740625">
    <property type="protein sequence ID" value="QHS79078.1"/>
    <property type="molecule type" value="Genomic_DNA"/>
</dbReference>
<dbReference type="AlphaFoldDB" id="A0A6C0AH26"/>
<organism evidence="1">
    <name type="scientific">viral metagenome</name>
    <dbReference type="NCBI Taxonomy" id="1070528"/>
    <lineage>
        <taxon>unclassified sequences</taxon>
        <taxon>metagenomes</taxon>
        <taxon>organismal metagenomes</taxon>
    </lineage>
</organism>
<name>A0A6C0AH26_9ZZZZ</name>
<proteinExistence type="predicted"/>
<sequence>MNFRMSTLFICLLLAIMGISIACSCLTLKEGLEMAKDWKTKGTGTWYGSYNVPSTTEEPTGMSFLANNPANADCCKTNSSFSTADGCMCISTEQYTFLKQRGGNNTQNDGLNDGW</sequence>
<evidence type="ECO:0000313" key="1">
    <source>
        <dbReference type="EMBL" id="QHS79078.1"/>
    </source>
</evidence>